<dbReference type="Proteomes" id="UP000198734">
    <property type="component" value="Unassembled WGS sequence"/>
</dbReference>
<dbReference type="EMBL" id="FOXU01000001">
    <property type="protein sequence ID" value="SFQ22531.1"/>
    <property type="molecule type" value="Genomic_DNA"/>
</dbReference>
<evidence type="ECO:0008006" key="4">
    <source>
        <dbReference type="Google" id="ProtNLM"/>
    </source>
</evidence>
<reference evidence="3" key="1">
    <citation type="submission" date="2016-10" db="EMBL/GenBank/DDBJ databases">
        <authorList>
            <person name="Varghese N."/>
            <person name="Submissions S."/>
        </authorList>
    </citation>
    <scope>NUCLEOTIDE SEQUENCE [LARGE SCALE GENOMIC DNA]</scope>
    <source>
        <strain evidence="3">DSM 11706</strain>
    </source>
</reference>
<evidence type="ECO:0000313" key="2">
    <source>
        <dbReference type="EMBL" id="SFQ22531.1"/>
    </source>
</evidence>
<dbReference type="AlphaFoldDB" id="A0A1I5WSE5"/>
<feature type="transmembrane region" description="Helical" evidence="1">
    <location>
        <begin position="118"/>
        <end position="138"/>
    </location>
</feature>
<feature type="transmembrane region" description="Helical" evidence="1">
    <location>
        <begin position="145"/>
        <end position="167"/>
    </location>
</feature>
<feature type="transmembrane region" description="Helical" evidence="1">
    <location>
        <begin position="208"/>
        <end position="227"/>
    </location>
</feature>
<protein>
    <recommendedName>
        <fullName evidence="4">DUF4129 domain-containing protein</fullName>
    </recommendedName>
</protein>
<dbReference type="STRING" id="126156.SAMN05421670_1416"/>
<evidence type="ECO:0000256" key="1">
    <source>
        <dbReference type="SAM" id="Phobius"/>
    </source>
</evidence>
<name>A0A1I5WSE5_9BACI</name>
<feature type="transmembrane region" description="Helical" evidence="1">
    <location>
        <begin position="38"/>
        <end position="58"/>
    </location>
</feature>
<dbReference type="RefSeq" id="WP_093535494.1">
    <property type="nucleotide sequence ID" value="NZ_FOXU01000001.1"/>
</dbReference>
<keyword evidence="1" id="KW-0812">Transmembrane</keyword>
<feature type="transmembrane region" description="Helical" evidence="1">
    <location>
        <begin position="70"/>
        <end position="98"/>
    </location>
</feature>
<dbReference type="OrthoDB" id="2453008at2"/>
<proteinExistence type="predicted"/>
<evidence type="ECO:0000313" key="3">
    <source>
        <dbReference type="Proteomes" id="UP000198734"/>
    </source>
</evidence>
<feature type="transmembrane region" description="Helical" evidence="1">
    <location>
        <begin position="274"/>
        <end position="292"/>
    </location>
</feature>
<gene>
    <name evidence="2" type="ORF">SAMN05421670_1416</name>
</gene>
<feature type="transmembrane region" description="Helical" evidence="1">
    <location>
        <begin position="179"/>
        <end position="201"/>
    </location>
</feature>
<sequence>MNEVLSLKMVQAESLGKYLQDIWIIALVSVIFHQETNIVLPFLWIILQIFIVSCVQIIMSKTGPRPIIPYIVPMSVLLILFLFNSPLWLYIIGTGISIWRLQIRFNKIQDEQSVESNYHLSFFLVFLVVHFICLIIGIEDYIFPLYSIVILGIVIQSATRLYAVWISTNKQNSASLSHVAGGFSIGLVFVVGLSMLVYFTIPLLRTGFGFLLGKVMTIAIIPFVPLLEYLDKLLNKLEIKIPEEMERIPSEEQTELEPQEVVSETLGGAFPFELIFIVLAILAIILFLRFLMKNKPDELIAEPSVIHYLNKELEDQKEEHEHIGQQSLYKVDTSLLREKYQQFEVEASFYTYNRAKSETVRDWFRRMEWVVQDEFFQVYEEVRYGGQTISSEKAQLFQTNLKTIKNEFFLEKDV</sequence>
<accession>A0A1I5WSE5</accession>
<organism evidence="2 3">
    <name type="scientific">Psychrobacillus psychrotolerans</name>
    <dbReference type="NCBI Taxonomy" id="126156"/>
    <lineage>
        <taxon>Bacteria</taxon>
        <taxon>Bacillati</taxon>
        <taxon>Bacillota</taxon>
        <taxon>Bacilli</taxon>
        <taxon>Bacillales</taxon>
        <taxon>Bacillaceae</taxon>
        <taxon>Psychrobacillus</taxon>
    </lineage>
</organism>
<keyword evidence="1" id="KW-1133">Transmembrane helix</keyword>
<keyword evidence="3" id="KW-1185">Reference proteome</keyword>
<keyword evidence="1" id="KW-0472">Membrane</keyword>